<keyword evidence="3" id="KW-1185">Reference proteome</keyword>
<reference evidence="2" key="1">
    <citation type="journal article" date="2015" name="Genome Announc.">
        <title>Draft Genome Sequence of Thiostrepton-Producing Streptomyces azureus ATCC 14921.</title>
        <authorList>
            <person name="Sakihara K."/>
            <person name="Maeda J."/>
            <person name="Tashiro K."/>
            <person name="Fujino Y."/>
            <person name="Kuhara S."/>
            <person name="Ohshima T."/>
            <person name="Ogata S."/>
            <person name="Doi K."/>
        </authorList>
    </citation>
    <scope>NUCLEOTIDE SEQUENCE [LARGE SCALE GENOMIC DNA]</scope>
    <source>
        <strain evidence="2">ATCC14921</strain>
    </source>
</reference>
<evidence type="ECO:0000256" key="1">
    <source>
        <dbReference type="SAM" id="MobiDB-lite"/>
    </source>
</evidence>
<name>A0A0K8PTH1_STRAJ</name>
<evidence type="ECO:0000313" key="2">
    <source>
        <dbReference type="EMBL" id="GAP51177.1"/>
    </source>
</evidence>
<feature type="region of interest" description="Disordered" evidence="1">
    <location>
        <begin position="49"/>
        <end position="83"/>
    </location>
</feature>
<accession>A0A0K8PTH1</accession>
<sequence>MRSSQAPEHRANTVTAAMAALAGLPDLLPYLGNLRMADPFLIPDGRPVWTPAPGPSLVPGARPVPPPGREGRRTRRGGDMRYR</sequence>
<dbReference type="EMBL" id="DF968362">
    <property type="protein sequence ID" value="GAP51177.1"/>
    <property type="molecule type" value="Genomic_DNA"/>
</dbReference>
<organism evidence="2 3">
    <name type="scientific">Streptomyces azureus</name>
    <dbReference type="NCBI Taxonomy" id="146537"/>
    <lineage>
        <taxon>Bacteria</taxon>
        <taxon>Bacillati</taxon>
        <taxon>Actinomycetota</taxon>
        <taxon>Actinomycetes</taxon>
        <taxon>Kitasatosporales</taxon>
        <taxon>Streptomycetaceae</taxon>
        <taxon>Streptomyces</taxon>
    </lineage>
</organism>
<protein>
    <submittedName>
        <fullName evidence="2">Uncharacterized protein</fullName>
    </submittedName>
</protein>
<feature type="compositionally biased region" description="Pro residues" evidence="1">
    <location>
        <begin position="50"/>
        <end position="68"/>
    </location>
</feature>
<dbReference type="Proteomes" id="UP000053859">
    <property type="component" value="Unassembled WGS sequence"/>
</dbReference>
<dbReference type="AlphaFoldDB" id="A0A0K8PTH1"/>
<proteinExistence type="predicted"/>
<gene>
    <name evidence="2" type="ORF">SAZU_6038</name>
</gene>
<evidence type="ECO:0000313" key="3">
    <source>
        <dbReference type="Proteomes" id="UP000053859"/>
    </source>
</evidence>